<sequence>MFGQIPDFTNGFEFLRKMWGSAAGMPGGLMPGLQAMTPPMNLEDVDKRIHDLKAVEGWLQLNTNLLRTTIQGLEVQRATLVALQTIGTALSPEAMQSAMENVARAANSPSAAPYQQPAEPPAARRVWPEPTVEENEDEEDNGPDAPEAGQAPEPAAASGHTAGHAGGPGDATPPDASLWWDVLQQQFNQIASSAATASMSPFGNLGNLGGFGMPGMPGTATPETAPAPTARPEGKAPASKARPAHKPASKAAGTKAGAKPAAKPAPKATRPASKKSAAAKPAEPQGSANGSADTSGEPS</sequence>
<feature type="compositionally biased region" description="Polar residues" evidence="1">
    <location>
        <begin position="286"/>
        <end position="299"/>
    </location>
</feature>
<feature type="compositionally biased region" description="Acidic residues" evidence="1">
    <location>
        <begin position="131"/>
        <end position="142"/>
    </location>
</feature>
<dbReference type="GeneID" id="98399435"/>
<feature type="region of interest" description="Disordered" evidence="1">
    <location>
        <begin position="213"/>
        <end position="299"/>
    </location>
</feature>
<gene>
    <name evidence="2" type="ORF">F7R26_000900</name>
</gene>
<feature type="compositionally biased region" description="Low complexity" evidence="1">
    <location>
        <begin position="216"/>
        <end position="231"/>
    </location>
</feature>
<feature type="compositionally biased region" description="Low complexity" evidence="1">
    <location>
        <begin position="249"/>
        <end position="282"/>
    </location>
</feature>
<evidence type="ECO:0008006" key="4">
    <source>
        <dbReference type="Google" id="ProtNLM"/>
    </source>
</evidence>
<evidence type="ECO:0000313" key="3">
    <source>
        <dbReference type="Proteomes" id="UP000397656"/>
    </source>
</evidence>
<dbReference type="NCBIfam" id="NF043076">
    <property type="entry name" value="PHA_gran_PhaM"/>
    <property type="match status" value="1"/>
</dbReference>
<evidence type="ECO:0000256" key="1">
    <source>
        <dbReference type="SAM" id="MobiDB-lite"/>
    </source>
</evidence>
<dbReference type="InterPro" id="IPR050026">
    <property type="entry name" value="PHA_gran_PhaM_N"/>
</dbReference>
<evidence type="ECO:0000313" key="2">
    <source>
        <dbReference type="EMBL" id="QOT76698.1"/>
    </source>
</evidence>
<dbReference type="Proteomes" id="UP000397656">
    <property type="component" value="Chromosome 1"/>
</dbReference>
<name>A0A643FI06_9BURK</name>
<feature type="region of interest" description="Disordered" evidence="1">
    <location>
        <begin position="100"/>
        <end position="176"/>
    </location>
</feature>
<reference evidence="2 3" key="1">
    <citation type="submission" date="2020-10" db="EMBL/GenBank/DDBJ databases">
        <title>Complete genome sequence of Cupriavidus basilensis CCUG 49340T.</title>
        <authorList>
            <person name="Salva-Serra F."/>
            <person name="Donoso R.A."/>
            <person name="Cho K.H."/>
            <person name="Yoo J.A."/>
            <person name="Lee K."/>
            <person name="Yoon S.-H."/>
            <person name="Perez-Pantoja D."/>
            <person name="Moore E.R.B."/>
        </authorList>
    </citation>
    <scope>NUCLEOTIDE SEQUENCE [LARGE SCALE GENOMIC DNA]</scope>
    <source>
        <strain evidence="3">CCUG 49340</strain>
    </source>
</reference>
<proteinExistence type="predicted"/>
<protein>
    <recommendedName>
        <fullName evidence="4">Alginate regulatory protein AlgP</fullName>
    </recommendedName>
</protein>
<feature type="compositionally biased region" description="Low complexity" evidence="1">
    <location>
        <begin position="143"/>
        <end position="163"/>
    </location>
</feature>
<dbReference type="AlphaFoldDB" id="A0A643FI06"/>
<dbReference type="EMBL" id="CP062803">
    <property type="protein sequence ID" value="QOT76698.1"/>
    <property type="molecule type" value="Genomic_DNA"/>
</dbReference>
<accession>A0A643FI06</accession>
<organism evidence="2 3">
    <name type="scientific">Cupriavidus basilensis</name>
    <dbReference type="NCBI Taxonomy" id="68895"/>
    <lineage>
        <taxon>Bacteria</taxon>
        <taxon>Pseudomonadati</taxon>
        <taxon>Pseudomonadota</taxon>
        <taxon>Betaproteobacteria</taxon>
        <taxon>Burkholderiales</taxon>
        <taxon>Burkholderiaceae</taxon>
        <taxon>Cupriavidus</taxon>
    </lineage>
</organism>
<dbReference type="RefSeq" id="WP_150993480.1">
    <property type="nucleotide sequence ID" value="NZ_CP062803.1"/>
</dbReference>
<feature type="compositionally biased region" description="Low complexity" evidence="1">
    <location>
        <begin position="105"/>
        <end position="123"/>
    </location>
</feature>